<organism evidence="2 3">
    <name type="scientific">Serratia marcescens</name>
    <dbReference type="NCBI Taxonomy" id="615"/>
    <lineage>
        <taxon>Bacteria</taxon>
        <taxon>Pseudomonadati</taxon>
        <taxon>Pseudomonadota</taxon>
        <taxon>Gammaproteobacteria</taxon>
        <taxon>Enterobacterales</taxon>
        <taxon>Yersiniaceae</taxon>
        <taxon>Serratia</taxon>
    </lineage>
</organism>
<keyword evidence="2" id="KW-0808">Transferase</keyword>
<dbReference type="EMBL" id="JAVIPQ010000010">
    <property type="protein sequence ID" value="MDQ9554040.1"/>
    <property type="molecule type" value="Genomic_DNA"/>
</dbReference>
<dbReference type="Pfam" id="PF04230">
    <property type="entry name" value="PS_pyruv_trans"/>
    <property type="match status" value="1"/>
</dbReference>
<accession>A0ABD5BBT2</accession>
<name>A0ABD5BBT2_SERMA</name>
<comment type="caution">
    <text evidence="2">The sequence shown here is derived from an EMBL/GenBank/DDBJ whole genome shotgun (WGS) entry which is preliminary data.</text>
</comment>
<evidence type="ECO:0000313" key="2">
    <source>
        <dbReference type="EMBL" id="MDQ9554040.1"/>
    </source>
</evidence>
<evidence type="ECO:0000259" key="1">
    <source>
        <dbReference type="Pfam" id="PF04230"/>
    </source>
</evidence>
<proteinExistence type="predicted"/>
<protein>
    <submittedName>
        <fullName evidence="2">Polysaccharide pyruvyl transferase family protein</fullName>
    </submittedName>
</protein>
<dbReference type="GO" id="GO:0016740">
    <property type="term" value="F:transferase activity"/>
    <property type="evidence" value="ECO:0007669"/>
    <property type="project" value="UniProtKB-KW"/>
</dbReference>
<dbReference type="AlphaFoldDB" id="A0ABD5BBT2"/>
<dbReference type="RefSeq" id="WP_047568491.1">
    <property type="nucleotide sequence ID" value="NZ_CBDHWN010000091.1"/>
</dbReference>
<gene>
    <name evidence="2" type="ORF">RF091_00580</name>
</gene>
<sequence length="327" mass="37854">MNNEYGVLTYESEVYVKRNWINLGDYVQSTAAKQFFPHVDKFIPRDHMNSYAGNKAKMIMNAWYMDLPENFPPSDNVCPLYVSIHINSTVAEKMLTPAAIEHFKKYSPIGCRDFYTRDLLQKKGIDAYYSGCMTLTLGESYKRNKVTDDVYFIDVMYDSKTLPELIRQPLRFGKRILNGRAFEFTHRKKILNQYFDAELLEQAKFETQIIPYIDAKEGFKLADDFLRRLANARLVVTSRIHTALPCLAMGTPVIFVNGGFKNKVDNCRFDGLFDFFNRIDVDDKAESTTNFEYSGEKIGLRTLIKNKDIHLQYANELIAKCKDFAQS</sequence>
<dbReference type="InterPro" id="IPR007345">
    <property type="entry name" value="Polysacch_pyruvyl_Trfase"/>
</dbReference>
<dbReference type="Proteomes" id="UP001234811">
    <property type="component" value="Unassembled WGS sequence"/>
</dbReference>
<reference evidence="2 3" key="1">
    <citation type="submission" date="2023-07" db="EMBL/GenBank/DDBJ databases">
        <title>Pathogens genome sequencing project 196.</title>
        <authorList>
            <person name="Cao X."/>
        </authorList>
    </citation>
    <scope>NUCLEOTIDE SEQUENCE [LARGE SCALE GENOMIC DNA]</scope>
    <source>
        <strain evidence="2 3">SM41</strain>
    </source>
</reference>
<feature type="domain" description="Polysaccharide pyruvyl transferase" evidence="1">
    <location>
        <begin position="87"/>
        <end position="257"/>
    </location>
</feature>
<evidence type="ECO:0000313" key="3">
    <source>
        <dbReference type="Proteomes" id="UP001234811"/>
    </source>
</evidence>